<feature type="transmembrane region" description="Helical" evidence="7">
    <location>
        <begin position="326"/>
        <end position="348"/>
    </location>
</feature>
<comment type="subcellular location">
    <subcellularLocation>
        <location evidence="1">Cell membrane</location>
        <topology evidence="1">Multi-pass membrane protein</topology>
    </subcellularLocation>
</comment>
<gene>
    <name evidence="8" type="ORF">FVR03_02330</name>
</gene>
<evidence type="ECO:0000256" key="3">
    <source>
        <dbReference type="ARBA" id="ARBA00022475"/>
    </source>
</evidence>
<dbReference type="PANTHER" id="PTHR30250">
    <property type="entry name" value="PST FAMILY PREDICTED COLANIC ACID TRANSPORTER"/>
    <property type="match status" value="1"/>
</dbReference>
<feature type="transmembrane region" description="Helical" evidence="7">
    <location>
        <begin position="146"/>
        <end position="167"/>
    </location>
</feature>
<dbReference type="Proteomes" id="UP000321926">
    <property type="component" value="Unassembled WGS sequence"/>
</dbReference>
<dbReference type="AlphaFoldDB" id="A0A5C8KDW9"/>
<organism evidence="8 9">
    <name type="scientific">Pontibacter qinzhouensis</name>
    <dbReference type="NCBI Taxonomy" id="2603253"/>
    <lineage>
        <taxon>Bacteria</taxon>
        <taxon>Pseudomonadati</taxon>
        <taxon>Bacteroidota</taxon>
        <taxon>Cytophagia</taxon>
        <taxon>Cytophagales</taxon>
        <taxon>Hymenobacteraceae</taxon>
        <taxon>Pontibacter</taxon>
    </lineage>
</organism>
<comment type="caution">
    <text evidence="8">The sequence shown here is derived from an EMBL/GenBank/DDBJ whole genome shotgun (WGS) entry which is preliminary data.</text>
</comment>
<dbReference type="Pfam" id="PF13440">
    <property type="entry name" value="Polysacc_synt_3"/>
    <property type="match status" value="1"/>
</dbReference>
<comment type="similarity">
    <text evidence="2">Belongs to the polysaccharide synthase family.</text>
</comment>
<dbReference type="RefSeq" id="WP_147920149.1">
    <property type="nucleotide sequence ID" value="NZ_VRTY01000005.1"/>
</dbReference>
<dbReference type="EMBL" id="VRTY01000005">
    <property type="protein sequence ID" value="TXK52121.1"/>
    <property type="molecule type" value="Genomic_DNA"/>
</dbReference>
<keyword evidence="4 7" id="KW-0812">Transmembrane</keyword>
<dbReference type="NCBIfam" id="NF007773">
    <property type="entry name" value="PRK10459.1"/>
    <property type="match status" value="1"/>
</dbReference>
<dbReference type="InterPro" id="IPR050833">
    <property type="entry name" value="Poly_Biosynth_Transport"/>
</dbReference>
<dbReference type="PANTHER" id="PTHR30250:SF10">
    <property type="entry name" value="LIPOPOLYSACCHARIDE BIOSYNTHESIS PROTEIN WZXC"/>
    <property type="match status" value="1"/>
</dbReference>
<dbReference type="OrthoDB" id="9770347at2"/>
<feature type="transmembrane region" description="Helical" evidence="7">
    <location>
        <begin position="173"/>
        <end position="196"/>
    </location>
</feature>
<evidence type="ECO:0000313" key="9">
    <source>
        <dbReference type="Proteomes" id="UP000321926"/>
    </source>
</evidence>
<evidence type="ECO:0000256" key="6">
    <source>
        <dbReference type="ARBA" id="ARBA00023136"/>
    </source>
</evidence>
<protein>
    <submittedName>
        <fullName evidence="8">MOP flippase family protein</fullName>
    </submittedName>
</protein>
<feature type="transmembrane region" description="Helical" evidence="7">
    <location>
        <begin position="112"/>
        <end position="134"/>
    </location>
</feature>
<keyword evidence="5 7" id="KW-1133">Transmembrane helix</keyword>
<feature type="transmembrane region" description="Helical" evidence="7">
    <location>
        <begin position="286"/>
        <end position="306"/>
    </location>
</feature>
<feature type="transmembrane region" description="Helical" evidence="7">
    <location>
        <begin position="81"/>
        <end position="106"/>
    </location>
</feature>
<name>A0A5C8KDW9_9BACT</name>
<evidence type="ECO:0000256" key="7">
    <source>
        <dbReference type="SAM" id="Phobius"/>
    </source>
</evidence>
<feature type="transmembrane region" description="Helical" evidence="7">
    <location>
        <begin position="413"/>
        <end position="434"/>
    </location>
</feature>
<evidence type="ECO:0000256" key="4">
    <source>
        <dbReference type="ARBA" id="ARBA00022692"/>
    </source>
</evidence>
<sequence>MSIKDKAIKGGKWITTSTAITTVLQFGQVAILARLLEPAAFGLVGICTMLIGFFSIFSNLGFSNSIISKQENDKKLLSTIYYLNLCLGGIIGVLVFFSSTLVAAYYNEPKLVNVIRLSSLSFVIIYFGQIYLFLLQKELRFKSVALIDIIGGVVGTTVAITLAYMGFEELSLIIGNLVMVSVKTLLQILFGIRLFFPVLHFKLNEIKDHIRFGIINVGDGVVGYVQGNADNFLVSSMLGVQALGYYTIALQLAVFPIQKLNPIILQIAYPVIAKFKEQPTELRNTYLKILDLISFVNFPLLVGLFLTVDGVVPLIYGEGWESTFPLIRIFVFVSMLSCLGHPLYTLVFTKDKPQLLFKLNIFILFVKIPLVFLLGNYWGVTGIACSYLIATIIHTIINFFIVNSLIGNFFKPFFLNISKIAMFCVSMVVLIYMYKSLVGFSGLYNTLVQIGIGGVTYLALTLIYKYSLSDLKNLKQSL</sequence>
<dbReference type="CDD" id="cd13127">
    <property type="entry name" value="MATE_tuaB_like"/>
    <property type="match status" value="1"/>
</dbReference>
<evidence type="ECO:0000256" key="1">
    <source>
        <dbReference type="ARBA" id="ARBA00004651"/>
    </source>
</evidence>
<keyword evidence="3" id="KW-1003">Cell membrane</keyword>
<keyword evidence="9" id="KW-1185">Reference proteome</keyword>
<feature type="transmembrane region" description="Helical" evidence="7">
    <location>
        <begin position="39"/>
        <end position="60"/>
    </location>
</feature>
<proteinExistence type="inferred from homology"/>
<feature type="transmembrane region" description="Helical" evidence="7">
    <location>
        <begin position="12"/>
        <end position="33"/>
    </location>
</feature>
<dbReference type="GO" id="GO:0005886">
    <property type="term" value="C:plasma membrane"/>
    <property type="evidence" value="ECO:0007669"/>
    <property type="project" value="UniProtKB-SubCell"/>
</dbReference>
<evidence type="ECO:0000313" key="8">
    <source>
        <dbReference type="EMBL" id="TXK52121.1"/>
    </source>
</evidence>
<feature type="transmembrane region" description="Helical" evidence="7">
    <location>
        <begin position="446"/>
        <end position="466"/>
    </location>
</feature>
<feature type="transmembrane region" description="Helical" evidence="7">
    <location>
        <begin position="380"/>
        <end position="401"/>
    </location>
</feature>
<keyword evidence="6 7" id="KW-0472">Membrane</keyword>
<accession>A0A5C8KDW9</accession>
<evidence type="ECO:0000256" key="2">
    <source>
        <dbReference type="ARBA" id="ARBA00007430"/>
    </source>
</evidence>
<evidence type="ECO:0000256" key="5">
    <source>
        <dbReference type="ARBA" id="ARBA00022989"/>
    </source>
</evidence>
<feature type="transmembrane region" description="Helical" evidence="7">
    <location>
        <begin position="355"/>
        <end position="374"/>
    </location>
</feature>
<reference evidence="8 9" key="1">
    <citation type="submission" date="2019-08" db="EMBL/GenBank/DDBJ databases">
        <authorList>
            <person name="Shi S."/>
        </authorList>
    </citation>
    <scope>NUCLEOTIDE SEQUENCE [LARGE SCALE GENOMIC DNA]</scope>
    <source>
        <strain evidence="8 9">GY10130</strain>
    </source>
</reference>